<dbReference type="AlphaFoldDB" id="A0A9P3CT92"/>
<comment type="caution">
    <text evidence="2">The sequence shown here is derived from an EMBL/GenBank/DDBJ whole genome shotgun (WGS) entry which is preliminary data.</text>
</comment>
<dbReference type="InterPro" id="IPR045702">
    <property type="entry name" value="DUF6060"/>
</dbReference>
<gene>
    <name evidence="2" type="ORF">CKM354_001026600</name>
</gene>
<dbReference type="GeneID" id="68295841"/>
<dbReference type="Pfam" id="PF19535">
    <property type="entry name" value="DUF6060"/>
    <property type="match status" value="1"/>
</dbReference>
<keyword evidence="3" id="KW-1185">Reference proteome</keyword>
<feature type="signal peptide" evidence="1">
    <location>
        <begin position="1"/>
        <end position="20"/>
    </location>
</feature>
<dbReference type="RefSeq" id="XP_044661654.1">
    <property type="nucleotide sequence ID" value="XM_044805719.1"/>
</dbReference>
<sequence length="346" mass="36390">MALLRLLPSLLALLPIGALSQAPMRLCTDETCGNCPNSVTTAGTGYPACVVYDRDTVLGSTAGDYEQVEDSRRNIIFDIAEHPNPDCKFIVRSPAGQEDPNCGEPLIVTRGGRCFKPFRAIDPAFMVQFCCGSGDCAASGVKRGLNTVSSVDCVVLRDGSGNVVVPLSVGNESGDMMEVFMEDLGLNSSSVVESTSTSGMRVFKIGQNLAKRDCDSFTPSGDTYTKADSVSSKIGARICGDGTMQEVTNEMSVSRSTTFGASVGDPFGIVSASMEFTTEESASQSHTYVFTPPEGQCGNVAFTATLNCLGGTITGCEGGDQTGEVCTARRISDDQVDGTYSFVITD</sequence>
<evidence type="ECO:0000313" key="2">
    <source>
        <dbReference type="EMBL" id="GIZ47167.1"/>
    </source>
</evidence>
<feature type="chain" id="PRO_5040242633" evidence="1">
    <location>
        <begin position="21"/>
        <end position="346"/>
    </location>
</feature>
<keyword evidence="1" id="KW-0732">Signal</keyword>
<dbReference type="EMBL" id="BOLY01000007">
    <property type="protein sequence ID" value="GIZ47167.1"/>
    <property type="molecule type" value="Genomic_DNA"/>
</dbReference>
<protein>
    <submittedName>
        <fullName evidence="2">Uncharacterized protein</fullName>
    </submittedName>
</protein>
<evidence type="ECO:0000313" key="3">
    <source>
        <dbReference type="Proteomes" id="UP000825890"/>
    </source>
</evidence>
<dbReference type="Proteomes" id="UP000825890">
    <property type="component" value="Unassembled WGS sequence"/>
</dbReference>
<organism evidence="2 3">
    <name type="scientific">Cercospora kikuchii</name>
    <dbReference type="NCBI Taxonomy" id="84275"/>
    <lineage>
        <taxon>Eukaryota</taxon>
        <taxon>Fungi</taxon>
        <taxon>Dikarya</taxon>
        <taxon>Ascomycota</taxon>
        <taxon>Pezizomycotina</taxon>
        <taxon>Dothideomycetes</taxon>
        <taxon>Dothideomycetidae</taxon>
        <taxon>Mycosphaerellales</taxon>
        <taxon>Mycosphaerellaceae</taxon>
        <taxon>Cercospora</taxon>
    </lineage>
</organism>
<name>A0A9P3CT92_9PEZI</name>
<reference evidence="2 3" key="1">
    <citation type="submission" date="2021-01" db="EMBL/GenBank/DDBJ databases">
        <title>Cercospora kikuchii MAFF 305040 whole genome shotgun sequence.</title>
        <authorList>
            <person name="Kashiwa T."/>
            <person name="Suzuki T."/>
        </authorList>
    </citation>
    <scope>NUCLEOTIDE SEQUENCE [LARGE SCALE GENOMIC DNA]</scope>
    <source>
        <strain evidence="2 3">MAFF 305040</strain>
    </source>
</reference>
<proteinExistence type="predicted"/>
<evidence type="ECO:0000256" key="1">
    <source>
        <dbReference type="SAM" id="SignalP"/>
    </source>
</evidence>
<accession>A0A9P3CT92</accession>
<dbReference type="OrthoDB" id="3634414at2759"/>